<feature type="transmembrane region" description="Helical" evidence="2">
    <location>
        <begin position="144"/>
        <end position="161"/>
    </location>
</feature>
<evidence type="ECO:0000256" key="1">
    <source>
        <dbReference type="SAM" id="MobiDB-lite"/>
    </source>
</evidence>
<dbReference type="GO" id="GO:0016020">
    <property type="term" value="C:membrane"/>
    <property type="evidence" value="ECO:0007669"/>
    <property type="project" value="TreeGrafter"/>
</dbReference>
<gene>
    <name evidence="5" type="ORF">FHS99_001700</name>
</gene>
<evidence type="ECO:0000259" key="4">
    <source>
        <dbReference type="Pfam" id="PF19040"/>
    </source>
</evidence>
<feature type="domain" description="Acyltransferase 3" evidence="3">
    <location>
        <begin position="8"/>
        <end position="330"/>
    </location>
</feature>
<accession>A0A7W9BSE5</accession>
<dbReference type="Pfam" id="PF01757">
    <property type="entry name" value="Acyl_transf_3"/>
    <property type="match status" value="1"/>
</dbReference>
<organism evidence="5 6">
    <name type="scientific">Sphingomonas prati</name>
    <dbReference type="NCBI Taxonomy" id="1843237"/>
    <lineage>
        <taxon>Bacteria</taxon>
        <taxon>Pseudomonadati</taxon>
        <taxon>Pseudomonadota</taxon>
        <taxon>Alphaproteobacteria</taxon>
        <taxon>Sphingomonadales</taxon>
        <taxon>Sphingomonadaceae</taxon>
        <taxon>Sphingomonas</taxon>
    </lineage>
</organism>
<keyword evidence="2" id="KW-1133">Transmembrane helix</keyword>
<dbReference type="InterPro" id="IPR002656">
    <property type="entry name" value="Acyl_transf_3_dom"/>
</dbReference>
<proteinExistence type="predicted"/>
<evidence type="ECO:0000313" key="5">
    <source>
        <dbReference type="EMBL" id="MBB5729222.1"/>
    </source>
</evidence>
<sequence length="706" mass="76452">MHIKYRPDIDGLRAVAVGAVLLFHAGFTAFSGGFVGVDVFFVISGYLIGRALFADADAGRLSIARFYERRFRRILPALLVVMLATLVVGTFVLLPSELIGLGKSIVASALFGANFYFHATQNYFGGVPLSKPLLHMWSLAVEEQYYLVWPIVVLLLYRFGLKRWRTPLIVVAITLSLAAAEVMLSYSPKTTFYMLPMRAWELLAGALIATGDLPAVRRRASAEALSAVGLALILAPIFLYTETIRFPGLSAVPPVLGTALLIHIGQSVPSRTHRLLSLPPVLFVGLISYSLYLWHWPIFSLHFLATQRDATTSESIAMLALSVLLAWLSWRFIERPFRRPAADGAPRRTTIVLVASGAALLVTAGAGLAVNALRGLPQRLPPAARIVDAQHSEKPTIQLGCLFQGEVRGDAVTRCFDRVRRDPHDKIVLWGDSFARQHIDVLSARIRAAGLVPVSFIATGCLPTPGVDATFGQGRVDTRCADFSNRVATELARMPGLRGLIVAGRWSNLAGIRFPGDVRDPTARFLLVHGSDTRSLDATVRALSSSLGGIAADMDRRGVPTVFVTEPPRYARAARPCVARALWHDRSAAACGSDAAEQRAFRAPVAHIFNAALATSPRATVYDPLPRLCTPSCTPFAAGRLLTYDYDHLTRVGSAVALRGFVLPVSPPRARRQNPAGTAARPGTRTAGTPADRSAPHPGTPPPDRR</sequence>
<dbReference type="AlphaFoldDB" id="A0A7W9BSE5"/>
<dbReference type="PANTHER" id="PTHR23028">
    <property type="entry name" value="ACETYLTRANSFERASE"/>
    <property type="match status" value="1"/>
</dbReference>
<keyword evidence="2" id="KW-0812">Transmembrane</keyword>
<dbReference type="EMBL" id="JACIJR010000003">
    <property type="protein sequence ID" value="MBB5729222.1"/>
    <property type="molecule type" value="Genomic_DNA"/>
</dbReference>
<comment type="caution">
    <text evidence="5">The sequence shown here is derived from an EMBL/GenBank/DDBJ whole genome shotgun (WGS) entry which is preliminary data.</text>
</comment>
<evidence type="ECO:0000313" key="6">
    <source>
        <dbReference type="Proteomes" id="UP000546701"/>
    </source>
</evidence>
<feature type="transmembrane region" description="Helical" evidence="2">
    <location>
        <begin position="168"/>
        <end position="186"/>
    </location>
</feature>
<feature type="transmembrane region" description="Helical" evidence="2">
    <location>
        <begin position="74"/>
        <end position="94"/>
    </location>
</feature>
<dbReference type="OrthoDB" id="9796461at2"/>
<dbReference type="InterPro" id="IPR043968">
    <property type="entry name" value="SGNH"/>
</dbReference>
<feature type="compositionally biased region" description="Low complexity" evidence="1">
    <location>
        <begin position="675"/>
        <end position="691"/>
    </location>
</feature>
<name>A0A7W9BSE5_9SPHN</name>
<dbReference type="Pfam" id="PF19040">
    <property type="entry name" value="SGNH"/>
    <property type="match status" value="1"/>
</dbReference>
<protein>
    <submittedName>
        <fullName evidence="5">Peptidoglycan/LPS O-acetylase OafA/YrhL</fullName>
    </submittedName>
</protein>
<dbReference type="Proteomes" id="UP000546701">
    <property type="component" value="Unassembled WGS sequence"/>
</dbReference>
<keyword evidence="2" id="KW-0472">Membrane</keyword>
<evidence type="ECO:0000259" key="3">
    <source>
        <dbReference type="Pfam" id="PF01757"/>
    </source>
</evidence>
<feature type="transmembrane region" description="Helical" evidence="2">
    <location>
        <begin position="315"/>
        <end position="333"/>
    </location>
</feature>
<evidence type="ECO:0000256" key="2">
    <source>
        <dbReference type="SAM" id="Phobius"/>
    </source>
</evidence>
<feature type="transmembrane region" description="Helical" evidence="2">
    <location>
        <begin position="276"/>
        <end position="295"/>
    </location>
</feature>
<feature type="transmembrane region" description="Helical" evidence="2">
    <location>
        <begin position="246"/>
        <end position="264"/>
    </location>
</feature>
<dbReference type="RefSeq" id="WP_157174807.1">
    <property type="nucleotide sequence ID" value="NZ_BMJP01000002.1"/>
</dbReference>
<dbReference type="GO" id="GO:0009103">
    <property type="term" value="P:lipopolysaccharide biosynthetic process"/>
    <property type="evidence" value="ECO:0007669"/>
    <property type="project" value="TreeGrafter"/>
</dbReference>
<reference evidence="5 6" key="1">
    <citation type="submission" date="2020-08" db="EMBL/GenBank/DDBJ databases">
        <title>Genomic Encyclopedia of Type Strains, Phase IV (KMG-IV): sequencing the most valuable type-strain genomes for metagenomic binning, comparative biology and taxonomic classification.</title>
        <authorList>
            <person name="Goeker M."/>
        </authorList>
    </citation>
    <scope>NUCLEOTIDE SEQUENCE [LARGE SCALE GENOMIC DNA]</scope>
    <source>
        <strain evidence="5 6">DSM 103336</strain>
    </source>
</reference>
<feature type="transmembrane region" description="Helical" evidence="2">
    <location>
        <begin position="353"/>
        <end position="373"/>
    </location>
</feature>
<dbReference type="PANTHER" id="PTHR23028:SF53">
    <property type="entry name" value="ACYL_TRANSF_3 DOMAIN-CONTAINING PROTEIN"/>
    <property type="match status" value="1"/>
</dbReference>
<feature type="domain" description="SGNH" evidence="4">
    <location>
        <begin position="423"/>
        <end position="656"/>
    </location>
</feature>
<dbReference type="GO" id="GO:0016747">
    <property type="term" value="F:acyltransferase activity, transferring groups other than amino-acyl groups"/>
    <property type="evidence" value="ECO:0007669"/>
    <property type="project" value="InterPro"/>
</dbReference>
<feature type="transmembrane region" description="Helical" evidence="2">
    <location>
        <begin position="36"/>
        <end position="53"/>
    </location>
</feature>
<feature type="region of interest" description="Disordered" evidence="1">
    <location>
        <begin position="666"/>
        <end position="706"/>
    </location>
</feature>
<dbReference type="InterPro" id="IPR050879">
    <property type="entry name" value="Acyltransferase_3"/>
</dbReference>
<feature type="transmembrane region" description="Helical" evidence="2">
    <location>
        <begin position="12"/>
        <end position="30"/>
    </location>
</feature>
<keyword evidence="6" id="KW-1185">Reference proteome</keyword>